<comment type="caution">
    <text evidence="1">The sequence shown here is derived from an EMBL/GenBank/DDBJ whole genome shotgun (WGS) entry which is preliminary data.</text>
</comment>
<evidence type="ECO:0008006" key="3">
    <source>
        <dbReference type="Google" id="ProtNLM"/>
    </source>
</evidence>
<dbReference type="SUPFAM" id="SSF53098">
    <property type="entry name" value="Ribonuclease H-like"/>
    <property type="match status" value="1"/>
</dbReference>
<dbReference type="Gene3D" id="3.30.420.10">
    <property type="entry name" value="Ribonuclease H-like superfamily/Ribonuclease H"/>
    <property type="match status" value="1"/>
</dbReference>
<organism evidence="1 2">
    <name type="scientific">Popillia japonica</name>
    <name type="common">Japanese beetle</name>
    <dbReference type="NCBI Taxonomy" id="7064"/>
    <lineage>
        <taxon>Eukaryota</taxon>
        <taxon>Metazoa</taxon>
        <taxon>Ecdysozoa</taxon>
        <taxon>Arthropoda</taxon>
        <taxon>Hexapoda</taxon>
        <taxon>Insecta</taxon>
        <taxon>Pterygota</taxon>
        <taxon>Neoptera</taxon>
        <taxon>Endopterygota</taxon>
        <taxon>Coleoptera</taxon>
        <taxon>Polyphaga</taxon>
        <taxon>Scarabaeiformia</taxon>
        <taxon>Scarabaeidae</taxon>
        <taxon>Rutelinae</taxon>
        <taxon>Popillia</taxon>
    </lineage>
</organism>
<proteinExistence type="predicted"/>
<keyword evidence="2" id="KW-1185">Reference proteome</keyword>
<dbReference type="EMBL" id="JASPKY010000040">
    <property type="protein sequence ID" value="KAK9746358.1"/>
    <property type="molecule type" value="Genomic_DNA"/>
</dbReference>
<evidence type="ECO:0000313" key="1">
    <source>
        <dbReference type="EMBL" id="KAK9746358.1"/>
    </source>
</evidence>
<dbReference type="AlphaFoldDB" id="A0AAW1MI01"/>
<dbReference type="GO" id="GO:0003676">
    <property type="term" value="F:nucleic acid binding"/>
    <property type="evidence" value="ECO:0007669"/>
    <property type="project" value="InterPro"/>
</dbReference>
<dbReference type="InterPro" id="IPR050951">
    <property type="entry name" value="Retrovirus_Pol_polyprotein"/>
</dbReference>
<dbReference type="PANTHER" id="PTHR37984">
    <property type="entry name" value="PROTEIN CBG26694"/>
    <property type="match status" value="1"/>
</dbReference>
<name>A0AAW1MI01_POPJA</name>
<dbReference type="InterPro" id="IPR012337">
    <property type="entry name" value="RNaseH-like_sf"/>
</dbReference>
<protein>
    <recommendedName>
        <fullName evidence="3">Integrase catalytic domain-containing protein</fullName>
    </recommendedName>
</protein>
<dbReference type="Proteomes" id="UP001458880">
    <property type="component" value="Unassembled WGS sequence"/>
</dbReference>
<accession>A0AAW1MI01</accession>
<sequence length="95" mass="11093">MFIYSASQKIRSHIDNCLKCLTFSPDSGKEEGYLHPIGKGKVPFHTIHIDFYGPLEKTLSGYKYIFEVTDAFSKFIRFYPCKSTQREKMVENKRC</sequence>
<dbReference type="InterPro" id="IPR036397">
    <property type="entry name" value="RNaseH_sf"/>
</dbReference>
<dbReference type="PANTHER" id="PTHR37984:SF5">
    <property type="entry name" value="PROTEIN NYNRIN-LIKE"/>
    <property type="match status" value="1"/>
</dbReference>
<gene>
    <name evidence="1" type="ORF">QE152_g6127</name>
</gene>
<evidence type="ECO:0000313" key="2">
    <source>
        <dbReference type="Proteomes" id="UP001458880"/>
    </source>
</evidence>
<reference evidence="1 2" key="1">
    <citation type="journal article" date="2024" name="BMC Genomics">
        <title>De novo assembly and annotation of Popillia japonica's genome with initial clues to its potential as an invasive pest.</title>
        <authorList>
            <person name="Cucini C."/>
            <person name="Boschi S."/>
            <person name="Funari R."/>
            <person name="Cardaioli E."/>
            <person name="Iannotti N."/>
            <person name="Marturano G."/>
            <person name="Paoli F."/>
            <person name="Bruttini M."/>
            <person name="Carapelli A."/>
            <person name="Frati F."/>
            <person name="Nardi F."/>
        </authorList>
    </citation>
    <scope>NUCLEOTIDE SEQUENCE [LARGE SCALE GENOMIC DNA]</scope>
    <source>
        <strain evidence="1">DMR45628</strain>
    </source>
</reference>